<dbReference type="RefSeq" id="WP_192751268.1">
    <property type="nucleotide sequence ID" value="NZ_BAABJL010000122.1"/>
</dbReference>
<accession>A0A927MXV9</accession>
<dbReference type="AlphaFoldDB" id="A0A927MXV9"/>
<reference evidence="1" key="1">
    <citation type="submission" date="2020-10" db="EMBL/GenBank/DDBJ databases">
        <title>Sequencing the genomes of 1000 actinobacteria strains.</title>
        <authorList>
            <person name="Klenk H.-P."/>
        </authorList>
    </citation>
    <scope>NUCLEOTIDE SEQUENCE</scope>
    <source>
        <strain evidence="1">DSM 45354</strain>
    </source>
</reference>
<keyword evidence="2" id="KW-1185">Reference proteome</keyword>
<comment type="caution">
    <text evidence="1">The sequence shown here is derived from an EMBL/GenBank/DDBJ whole genome shotgun (WGS) entry which is preliminary data.</text>
</comment>
<gene>
    <name evidence="1" type="ORF">HEB94_004146</name>
</gene>
<evidence type="ECO:0000313" key="1">
    <source>
        <dbReference type="EMBL" id="MBE1607298.1"/>
    </source>
</evidence>
<dbReference type="EMBL" id="JADBEM010000001">
    <property type="protein sequence ID" value="MBE1607298.1"/>
    <property type="molecule type" value="Genomic_DNA"/>
</dbReference>
<proteinExistence type="predicted"/>
<name>A0A927MXV9_9ACTN</name>
<protein>
    <submittedName>
        <fullName evidence="1">Uncharacterized protein</fullName>
    </submittedName>
</protein>
<sequence length="195" mass="22103">MAADDSIARTEQRVRDAHQVLAELGLLDRWRRYGDPVLCGSVAYGLVVEPDIDLEIFTDEPSIDDGFELLHEIAKVPGVARCAFTNGLAGPDQGLYWRIVYDREGVRWNIDNWLLARDHPGPLSAWLVEPMLAALTPSTREAVLEIKEAAYERSEPVQGIWVYRAVLEEGLRGYAAFREWHRTVDTDALTDWTPR</sequence>
<evidence type="ECO:0000313" key="2">
    <source>
        <dbReference type="Proteomes" id="UP000638648"/>
    </source>
</evidence>
<dbReference type="Proteomes" id="UP000638648">
    <property type="component" value="Unassembled WGS sequence"/>
</dbReference>
<organism evidence="1 2">
    <name type="scientific">Actinopolymorpha pittospori</name>
    <dbReference type="NCBI Taxonomy" id="648752"/>
    <lineage>
        <taxon>Bacteria</taxon>
        <taxon>Bacillati</taxon>
        <taxon>Actinomycetota</taxon>
        <taxon>Actinomycetes</taxon>
        <taxon>Propionibacteriales</taxon>
        <taxon>Actinopolymorphaceae</taxon>
        <taxon>Actinopolymorpha</taxon>
    </lineage>
</organism>